<keyword evidence="6" id="KW-1185">Reference proteome</keyword>
<dbReference type="GO" id="GO:0005737">
    <property type="term" value="C:cytoplasm"/>
    <property type="evidence" value="ECO:0007669"/>
    <property type="project" value="TreeGrafter"/>
</dbReference>
<dbReference type="GO" id="GO:0030313">
    <property type="term" value="C:cell envelope"/>
    <property type="evidence" value="ECO:0007669"/>
    <property type="project" value="UniProtKB-SubCell"/>
</dbReference>
<dbReference type="OrthoDB" id="9788327at2"/>
<keyword evidence="2" id="KW-0732">Signal</keyword>
<feature type="chain" id="PRO_5012726148" evidence="2">
    <location>
        <begin position="29"/>
        <end position="1234"/>
    </location>
</feature>
<dbReference type="InterPro" id="IPR038765">
    <property type="entry name" value="Papain-like_cys_pep_sf"/>
</dbReference>
<dbReference type="InterPro" id="IPR052557">
    <property type="entry name" value="CAP/Cytokinesis_protein"/>
</dbReference>
<dbReference type="Gene3D" id="2.60.40.4270">
    <property type="entry name" value="Listeria-Bacteroides repeat domain"/>
    <property type="match status" value="2"/>
</dbReference>
<dbReference type="SUPFAM" id="SSF54001">
    <property type="entry name" value="Cysteine proteinases"/>
    <property type="match status" value="1"/>
</dbReference>
<dbReference type="RefSeq" id="WP_073284412.1">
    <property type="nucleotide sequence ID" value="NZ_FRCP01000007.1"/>
</dbReference>
<dbReference type="NCBIfam" id="TIGR02543">
    <property type="entry name" value="List_Bact_rpt"/>
    <property type="match status" value="2"/>
</dbReference>
<proteinExistence type="predicted"/>
<reference evidence="5 6" key="1">
    <citation type="submission" date="2016-11" db="EMBL/GenBank/DDBJ databases">
        <authorList>
            <person name="Jaros S."/>
            <person name="Januszkiewicz K."/>
            <person name="Wedrychowicz H."/>
        </authorList>
    </citation>
    <scope>NUCLEOTIDE SEQUENCE [LARGE SCALE GENOMIC DNA]</scope>
    <source>
        <strain evidence="5 6">DSM 15930</strain>
    </source>
</reference>
<evidence type="ECO:0000256" key="1">
    <source>
        <dbReference type="ARBA" id="ARBA00004196"/>
    </source>
</evidence>
<evidence type="ECO:0000259" key="4">
    <source>
        <dbReference type="SMART" id="SM00635"/>
    </source>
</evidence>
<dbReference type="Pfam" id="PF02368">
    <property type="entry name" value="Big_2"/>
    <property type="match status" value="1"/>
</dbReference>
<dbReference type="Proteomes" id="UP000184038">
    <property type="component" value="Unassembled WGS sequence"/>
</dbReference>
<feature type="domain" description="Transglutaminase-like" evidence="3">
    <location>
        <begin position="260"/>
        <end position="315"/>
    </location>
</feature>
<comment type="subcellular location">
    <subcellularLocation>
        <location evidence="1">Cell envelope</location>
    </subcellularLocation>
</comment>
<dbReference type="InterPro" id="IPR002931">
    <property type="entry name" value="Transglutaminase-like"/>
</dbReference>
<evidence type="ECO:0000256" key="2">
    <source>
        <dbReference type="SAM" id="SignalP"/>
    </source>
</evidence>
<organism evidence="5 6">
    <name type="scientific">Anaerosporobacter mobilis DSM 15930</name>
    <dbReference type="NCBI Taxonomy" id="1120996"/>
    <lineage>
        <taxon>Bacteria</taxon>
        <taxon>Bacillati</taxon>
        <taxon>Bacillota</taxon>
        <taxon>Clostridia</taxon>
        <taxon>Lachnospirales</taxon>
        <taxon>Lachnospiraceae</taxon>
        <taxon>Anaerosporobacter</taxon>
    </lineage>
</organism>
<dbReference type="SMART" id="SM00635">
    <property type="entry name" value="BID_2"/>
    <property type="match status" value="1"/>
</dbReference>
<accession>A0A1M7GX80</accession>
<evidence type="ECO:0000313" key="6">
    <source>
        <dbReference type="Proteomes" id="UP000184038"/>
    </source>
</evidence>
<name>A0A1M7GX80_9FIRM</name>
<dbReference type="SUPFAM" id="SSF49373">
    <property type="entry name" value="Invasin/intimin cell-adhesion fragments"/>
    <property type="match status" value="1"/>
</dbReference>
<dbReference type="PANTHER" id="PTHR46333">
    <property type="entry name" value="CYTOKINESIS PROTEIN 3"/>
    <property type="match status" value="1"/>
</dbReference>
<dbReference type="STRING" id="1120996.SAMN02746066_01157"/>
<dbReference type="AlphaFoldDB" id="A0A1M7GX80"/>
<dbReference type="Gene3D" id="2.60.40.1080">
    <property type="match status" value="1"/>
</dbReference>
<dbReference type="Pfam" id="PF09479">
    <property type="entry name" value="Flg_new"/>
    <property type="match status" value="2"/>
</dbReference>
<gene>
    <name evidence="5" type="ORF">SAMN02746066_01157</name>
</gene>
<protein>
    <submittedName>
        <fullName evidence="5">Listeria/Bacterioides repeat-containing protein</fullName>
    </submittedName>
</protein>
<dbReference type="Pfam" id="PF01841">
    <property type="entry name" value="Transglut_core"/>
    <property type="match status" value="1"/>
</dbReference>
<sequence>MKKKRKVLACLLIIILVTQISIRNISDAKTVADTKTVDKTAIQTADGLNGGDLLPIAITEVTKEQIKEVPTYNQNIKKRNLTFATTKTSYSSTYGYDLLANDTYKGVYQDLVAACEVFTKSDNDATLVSDNIYGALTVTVEENTLRTSELDAILCSLYYDHPEFYWLDSFAYTHNANYIVSITAFCSNEYRLGTTRTALNTKMDTEIKRYLNLVNGVSSDYKKELIIHDEIINQVQYAFDNKGNPSVEKWAHSIVGVFDTSYNRVVCEGYAKAFQLLMNACGIECIYVPGTANGSGHGWNKVKLDGDWYNVDVTWDDPTSGNGTPILSHDYFNVTDAKLLTNHTPGNTMSTGINSWCYSLPVSNAIIYKYVNSDSSQKYTIKYNQTANATVTLYNQGAVVATDSAVASGSAITVEAVPKDQDNTYIATYSINNQSAITMNEKIDQTSGKISYSNTFVMPESDVNVAVTLTQVVKKYSVTFNSKGGSAVQKITDIVEGSTITLPTEPKYKGYVFGGWYEDEEYKVVFNESSVVNKDMTLYAKWIASELVKIEANYSGINLIVGTGINKSDIDVFAVYDDGNRELLSASKFSIYPETIDNTGNNTIEVSYSGKTANVIIYGVEESRLCTVSFDSQGGSSVSPIKNVKHGDKITLPTNPTMNGYFFGGWYTQKACLTKFISDSEITSDITLYAKWVSLLSDPKNTIKNISATYTGNSILVGNSISKSDVKVTVTDMNGVKHSVTDFTIPNYKITVVGNNTLTATFGGFSTNFTVKGISTQSGGNDNYKYVTFISAGYYGGPVEVGSSVDPNNITVIAAYNDNSVAYITDFSLSNTVITSLGTNTIYVYYSGYTATVTVTGIAKGSSTPTTPVQPPTSTTVIAASSSISTSVIKGGYQGIVFPRISLTTNPTYSTITAEIEEKVLASAIAGKDLGNTNILQLTLNSIGSQVLTQLYRANVNEVYVKVCMPIQYYGRNDIQISNIAFDNATLTRIKDSSKSVYIQYVGSSYSTETGKTYYTNPICTLTLKGKEFHSTANTNVALRVTSLEKDYQIESAVNQYLKAEDRGNGIVVTLGQNGELNNFGSVTVDVGGSLGKESGDKVYVYGYNASTKKLEELPITKYTVDKNQNISLAVCTYSKYVILKEETDQKVTTIASRSKVSKSLTMKKDNNKQLIITLTPDISKDDVKITYKSSNSKVAYVSKVGKVYGKKKGNAVITTTITYGKNSKKFTTKIVVK</sequence>
<dbReference type="SMART" id="SM00460">
    <property type="entry name" value="TGc"/>
    <property type="match status" value="1"/>
</dbReference>
<evidence type="ECO:0000259" key="3">
    <source>
        <dbReference type="SMART" id="SM00460"/>
    </source>
</evidence>
<evidence type="ECO:0000313" key="5">
    <source>
        <dbReference type="EMBL" id="SHM20507.1"/>
    </source>
</evidence>
<dbReference type="InterPro" id="IPR013378">
    <property type="entry name" value="InlB-like_B-rpt"/>
</dbReference>
<dbReference type="PANTHER" id="PTHR46333:SF2">
    <property type="entry name" value="CYTOKINESIS PROTEIN 3"/>
    <property type="match status" value="1"/>
</dbReference>
<dbReference type="InterPro" id="IPR008964">
    <property type="entry name" value="Invasin/intimin_cell_adhesion"/>
</dbReference>
<dbReference type="InterPro" id="IPR003343">
    <property type="entry name" value="Big_2"/>
</dbReference>
<feature type="signal peptide" evidence="2">
    <location>
        <begin position="1"/>
        <end position="28"/>
    </location>
</feature>
<dbReference type="InterPro" id="IPR042229">
    <property type="entry name" value="Listeria/Bacterioides_rpt_sf"/>
</dbReference>
<feature type="domain" description="BIG2" evidence="4">
    <location>
        <begin position="1151"/>
        <end position="1228"/>
    </location>
</feature>
<dbReference type="Gene3D" id="3.10.620.30">
    <property type="match status" value="1"/>
</dbReference>
<dbReference type="EMBL" id="FRCP01000007">
    <property type="protein sequence ID" value="SHM20507.1"/>
    <property type="molecule type" value="Genomic_DNA"/>
</dbReference>